<proteinExistence type="predicted"/>
<dbReference type="AlphaFoldDB" id="A0A967CCC5"/>
<keyword evidence="3" id="KW-1185">Reference proteome</keyword>
<dbReference type="Gene3D" id="1.10.260.40">
    <property type="entry name" value="lambda repressor-like DNA-binding domains"/>
    <property type="match status" value="1"/>
</dbReference>
<dbReference type="PROSITE" id="PS50943">
    <property type="entry name" value="HTH_CROC1"/>
    <property type="match status" value="1"/>
</dbReference>
<dbReference type="InterPro" id="IPR010982">
    <property type="entry name" value="Lambda_DNA-bd_dom_sf"/>
</dbReference>
<feature type="domain" description="HTH cro/C1-type" evidence="1">
    <location>
        <begin position="12"/>
        <end position="62"/>
    </location>
</feature>
<protein>
    <submittedName>
        <fullName evidence="2">Helix-turn-helix transcriptional regulator</fullName>
    </submittedName>
</protein>
<organism evidence="2 3">
    <name type="scientific">Pelagibius litoralis</name>
    <dbReference type="NCBI Taxonomy" id="374515"/>
    <lineage>
        <taxon>Bacteria</taxon>
        <taxon>Pseudomonadati</taxon>
        <taxon>Pseudomonadota</taxon>
        <taxon>Alphaproteobacteria</taxon>
        <taxon>Rhodospirillales</taxon>
        <taxon>Rhodovibrionaceae</taxon>
        <taxon>Pelagibius</taxon>
    </lineage>
</organism>
<dbReference type="Proteomes" id="UP000761264">
    <property type="component" value="Unassembled WGS sequence"/>
</dbReference>
<evidence type="ECO:0000313" key="2">
    <source>
        <dbReference type="EMBL" id="NIA68983.1"/>
    </source>
</evidence>
<comment type="caution">
    <text evidence="2">The sequence shown here is derived from an EMBL/GenBank/DDBJ whole genome shotgun (WGS) entry which is preliminary data.</text>
</comment>
<dbReference type="SUPFAM" id="SSF47413">
    <property type="entry name" value="lambda repressor-like DNA-binding domains"/>
    <property type="match status" value="1"/>
</dbReference>
<name>A0A967CCC5_9PROT</name>
<evidence type="ECO:0000313" key="3">
    <source>
        <dbReference type="Proteomes" id="UP000761264"/>
    </source>
</evidence>
<dbReference type="Pfam" id="PF01381">
    <property type="entry name" value="HTH_3"/>
    <property type="match status" value="1"/>
</dbReference>
<gene>
    <name evidence="2" type="ORF">HBA54_10295</name>
</gene>
<evidence type="ECO:0000259" key="1">
    <source>
        <dbReference type="PROSITE" id="PS50943"/>
    </source>
</evidence>
<dbReference type="InterPro" id="IPR001387">
    <property type="entry name" value="Cro/C1-type_HTH"/>
</dbReference>
<dbReference type="EMBL" id="JAAQPH010000006">
    <property type="protein sequence ID" value="NIA68983.1"/>
    <property type="molecule type" value="Genomic_DNA"/>
</dbReference>
<dbReference type="GO" id="GO:0003677">
    <property type="term" value="F:DNA binding"/>
    <property type="evidence" value="ECO:0007669"/>
    <property type="project" value="InterPro"/>
</dbReference>
<reference evidence="2" key="1">
    <citation type="submission" date="2020-03" db="EMBL/GenBank/DDBJ databases">
        <title>Genome of Pelagibius litoralis DSM 21314T.</title>
        <authorList>
            <person name="Wang G."/>
        </authorList>
    </citation>
    <scope>NUCLEOTIDE SEQUENCE</scope>
    <source>
        <strain evidence="2">DSM 21314</strain>
    </source>
</reference>
<dbReference type="CDD" id="cd00093">
    <property type="entry name" value="HTH_XRE"/>
    <property type="match status" value="1"/>
</dbReference>
<accession>A0A967CCC5</accession>
<sequence>MSLTLEQCRAGRALLNWSQPNLAEATGLTRETIANFETGAHTPHPNNRAALRAALENAGVIFIDEDDTAGPGVRLRKT</sequence>
<dbReference type="RefSeq" id="WP_167224096.1">
    <property type="nucleotide sequence ID" value="NZ_JAAQPH010000006.1"/>
</dbReference>